<dbReference type="InterPro" id="IPR000796">
    <property type="entry name" value="Asp_trans"/>
</dbReference>
<accession>A0A1I4WVM3</accession>
<dbReference type="Gene3D" id="3.90.1150.10">
    <property type="entry name" value="Aspartate Aminotransferase, domain 1"/>
    <property type="match status" value="1"/>
</dbReference>
<dbReference type="EMBL" id="FOVE01000004">
    <property type="protein sequence ID" value="SFN17515.1"/>
    <property type="molecule type" value="Genomic_DNA"/>
</dbReference>
<sequence length="392" mass="43427">MFSAVESYAGDPILSMVGQFAQDPRSGKVNLGIGLYYDEQGRIPQMRAVARAKAVLHEEQVPCTYLPMEGDEAYRRTVQRFLFAGQDGDHIATIQTLGGSGALKVGADFLKRYFPDSEVWVSDPTWENHVSIFEGAGFKVHRYPYFDPATHGVDFAGMLACFESLPAGSIVLLHPCCHNPTGCDPDRDQWAQLIELIVRRKLIPFVDMAYWGFGEGLDEDAYVVRTLAGRLKAGLICNSFSKIFSLYGERCGSLSVICSHSEEAERVLGQLKFTVRRNYSSPPSHGARIVSTVLQTPALCAEWQAELDEMRTRMQIMRKRLFSLLQSELPGEDFSYLLRQRGMFAYTGLSAGQVAELRETHAVYMLGSGRICVAGANENNVQQIASAIAAVV</sequence>
<feature type="domain" description="Aminotransferase class I/classII large" evidence="8">
    <location>
        <begin position="27"/>
        <end position="388"/>
    </location>
</feature>
<name>A0A1I4WVM3_9NEIS</name>
<dbReference type="PRINTS" id="PR00799">
    <property type="entry name" value="TRANSAMINASE"/>
</dbReference>
<dbReference type="Proteomes" id="UP000242869">
    <property type="component" value="Unassembled WGS sequence"/>
</dbReference>
<evidence type="ECO:0000256" key="3">
    <source>
        <dbReference type="ARBA" id="ARBA00011738"/>
    </source>
</evidence>
<dbReference type="CDD" id="cd00609">
    <property type="entry name" value="AAT_like"/>
    <property type="match status" value="1"/>
</dbReference>
<keyword evidence="5" id="KW-0032">Aminotransferase</keyword>
<dbReference type="GO" id="GO:0042802">
    <property type="term" value="F:identical protein binding"/>
    <property type="evidence" value="ECO:0007669"/>
    <property type="project" value="TreeGrafter"/>
</dbReference>
<keyword evidence="6" id="KW-0808">Transferase</keyword>
<dbReference type="PANTHER" id="PTHR11879:SF37">
    <property type="entry name" value="AROMATIC-AMINO-ACID AMINOTRANSFERASE"/>
    <property type="match status" value="1"/>
</dbReference>
<dbReference type="PANTHER" id="PTHR11879">
    <property type="entry name" value="ASPARTATE AMINOTRANSFERASE"/>
    <property type="match status" value="1"/>
</dbReference>
<reference evidence="10" key="1">
    <citation type="submission" date="2016-10" db="EMBL/GenBank/DDBJ databases">
        <authorList>
            <person name="Varghese N."/>
            <person name="Submissions S."/>
        </authorList>
    </citation>
    <scope>NUCLEOTIDE SEQUENCE [LARGE SCALE GENOMIC DNA]</scope>
    <source>
        <strain evidence="10">DSM 6150</strain>
    </source>
</reference>
<dbReference type="NCBIfam" id="NF006719">
    <property type="entry name" value="PRK09257.1"/>
    <property type="match status" value="1"/>
</dbReference>
<dbReference type="Pfam" id="PF00155">
    <property type="entry name" value="Aminotran_1_2"/>
    <property type="match status" value="1"/>
</dbReference>
<keyword evidence="7" id="KW-0663">Pyridoxal phosphate</keyword>
<dbReference type="InterPro" id="IPR015424">
    <property type="entry name" value="PyrdxlP-dep_Trfase"/>
</dbReference>
<evidence type="ECO:0000313" key="10">
    <source>
        <dbReference type="Proteomes" id="UP000242869"/>
    </source>
</evidence>
<dbReference type="Gene3D" id="3.40.640.10">
    <property type="entry name" value="Type I PLP-dependent aspartate aminotransferase-like (Major domain)"/>
    <property type="match status" value="1"/>
</dbReference>
<organism evidence="9 10">
    <name type="scientific">Formivibrio citricus</name>
    <dbReference type="NCBI Taxonomy" id="83765"/>
    <lineage>
        <taxon>Bacteria</taxon>
        <taxon>Pseudomonadati</taxon>
        <taxon>Pseudomonadota</taxon>
        <taxon>Betaproteobacteria</taxon>
        <taxon>Neisseriales</taxon>
        <taxon>Chitinibacteraceae</taxon>
        <taxon>Formivibrio</taxon>
    </lineage>
</organism>
<evidence type="ECO:0000256" key="4">
    <source>
        <dbReference type="ARBA" id="ARBA00021531"/>
    </source>
</evidence>
<dbReference type="InterPro" id="IPR004839">
    <property type="entry name" value="Aminotransferase_I/II_large"/>
</dbReference>
<dbReference type="GO" id="GO:0033585">
    <property type="term" value="P:L-phenylalanine biosynthetic process from chorismate via phenylpyruvate"/>
    <property type="evidence" value="ECO:0007669"/>
    <property type="project" value="TreeGrafter"/>
</dbReference>
<evidence type="ECO:0000256" key="1">
    <source>
        <dbReference type="ARBA" id="ARBA00001933"/>
    </source>
</evidence>
<evidence type="ECO:0000256" key="5">
    <source>
        <dbReference type="ARBA" id="ARBA00022576"/>
    </source>
</evidence>
<dbReference type="FunFam" id="3.40.640.10:FF:000066">
    <property type="entry name" value="Aspartate aminotransferase"/>
    <property type="match status" value="1"/>
</dbReference>
<comment type="similarity">
    <text evidence="2">Belongs to the class-I pyridoxal-phosphate-dependent aminotransferase family.</text>
</comment>
<comment type="subunit">
    <text evidence="3">Homodimer.</text>
</comment>
<keyword evidence="10" id="KW-1185">Reference proteome</keyword>
<dbReference type="GO" id="GO:0004838">
    <property type="term" value="F:L-tyrosine-2-oxoglutarate transaminase activity"/>
    <property type="evidence" value="ECO:0007669"/>
    <property type="project" value="TreeGrafter"/>
</dbReference>
<evidence type="ECO:0000256" key="7">
    <source>
        <dbReference type="ARBA" id="ARBA00022898"/>
    </source>
</evidence>
<evidence type="ECO:0000256" key="2">
    <source>
        <dbReference type="ARBA" id="ARBA00007441"/>
    </source>
</evidence>
<dbReference type="OrthoDB" id="9766445at2"/>
<dbReference type="InterPro" id="IPR015421">
    <property type="entry name" value="PyrdxlP-dep_Trfase_major"/>
</dbReference>
<dbReference type="GO" id="GO:0005829">
    <property type="term" value="C:cytosol"/>
    <property type="evidence" value="ECO:0007669"/>
    <property type="project" value="TreeGrafter"/>
</dbReference>
<evidence type="ECO:0000313" key="9">
    <source>
        <dbReference type="EMBL" id="SFN17515.1"/>
    </source>
</evidence>
<dbReference type="STRING" id="83765.SAMN05660284_00749"/>
<proteinExistence type="inferred from homology"/>
<dbReference type="RefSeq" id="WP_091191563.1">
    <property type="nucleotide sequence ID" value="NZ_FOVE01000004.1"/>
</dbReference>
<dbReference type="GO" id="GO:0030170">
    <property type="term" value="F:pyridoxal phosphate binding"/>
    <property type="evidence" value="ECO:0007669"/>
    <property type="project" value="InterPro"/>
</dbReference>
<gene>
    <name evidence="9" type="ORF">SAMN05660284_00749</name>
</gene>
<dbReference type="AlphaFoldDB" id="A0A1I4WVM3"/>
<comment type="cofactor">
    <cofactor evidence="1">
        <name>pyridoxal 5'-phosphate</name>
        <dbReference type="ChEBI" id="CHEBI:597326"/>
    </cofactor>
</comment>
<dbReference type="InterPro" id="IPR015422">
    <property type="entry name" value="PyrdxlP-dep_Trfase_small"/>
</dbReference>
<evidence type="ECO:0000256" key="6">
    <source>
        <dbReference type="ARBA" id="ARBA00022679"/>
    </source>
</evidence>
<protein>
    <recommendedName>
        <fullName evidence="4">Putative 8-amino-7-oxononanoate synthase</fullName>
    </recommendedName>
</protein>
<dbReference type="SUPFAM" id="SSF53383">
    <property type="entry name" value="PLP-dependent transferases"/>
    <property type="match status" value="1"/>
</dbReference>
<evidence type="ECO:0000259" key="8">
    <source>
        <dbReference type="Pfam" id="PF00155"/>
    </source>
</evidence>